<dbReference type="InterPro" id="IPR045550">
    <property type="entry name" value="AARE_N"/>
</dbReference>
<evidence type="ECO:0000256" key="4">
    <source>
        <dbReference type="ARBA" id="ARBA00011881"/>
    </source>
</evidence>
<dbReference type="AlphaFoldDB" id="A0A2G5BE31"/>
<protein>
    <recommendedName>
        <fullName evidence="5">acylaminoacyl-peptidase</fullName>
        <ecNumber evidence="5">3.4.19.1</ecNumber>
    </recommendedName>
    <alternativeName>
        <fullName evidence="8">Dipeptidyl-peptidase V</fullName>
    </alternativeName>
</protein>
<keyword evidence="7 11" id="KW-0378">Hydrolase</keyword>
<dbReference type="EMBL" id="KZ303496">
    <property type="protein sequence ID" value="PIA16967.1"/>
    <property type="molecule type" value="Genomic_DNA"/>
</dbReference>
<sequence length="779" mass="84413">MFTGSGALRFALRSMHSMPLASGGPASGRRQNSKAAVDFARHARETFEEAYSAPTFTSATVRRVAESNLVSVDYTTLQNDFARDSKRSFANHMTLSISAGQATVLTKGMSIDMAGAKASLRSPSDPSLVAILCSANGSEAGRFVEIWRDGVLAKSINVSDKHGDYYTDIFFNSLAWSTDNKHIMYAAERPEYEKAKPDATGSDTMEDIGDITDEIEGAVAGVADSRRYQFEGDWGVSYIGKRPPVLVVIDVSSGAMEILPSIDNVSPGQAQFLAKNGTGADQIVFTGYQHAVRKHGILFCYNRPSGIYVCDTDGSDLKCIYAGSVRSARITPSGKGLVFLATATGGPHDSASELIYYDLAAGRAHTLVPIIKQPLEEEQLVCGTRLPKGFVGIYTGQLPAQPWLQLGDLTHDILIFTSVWRSTVRVLTFDIQRLVLQVHSSDNGTLSNAVLGADGDLVIGTTSTPAHPEILAIGEVTRDSHSQDLAIQWHHTASLTECDIDWRVIVNNGEHERAPECIFVCPQTPNNKTRYFWKSGRAASRPLIVYPHGGPHSTFTTTYNAQVAGLARLGFGVLLVNFTGSLGFGLDAVLAQVGQMDTLTIKEIQNAAVDIHNKGDADSEATVYLGGSFGGYTGALLAGLVPGFYRGIAIRNPVIDIAANALTSDIPDWNWAEVGLEYSFDSPPELGPETFAKMWRASPARLIEKIKDPMLLLLGAADSRVPNQQSLSFYYRLRAANVPVQCKVYPNVGHPLNTIEAERDVFVSLVRFFAASLKERKSE</sequence>
<name>A0A2G5BE31_COERN</name>
<comment type="subunit">
    <text evidence="4">Homotetramer.</text>
</comment>
<evidence type="ECO:0000256" key="1">
    <source>
        <dbReference type="ARBA" id="ARBA00000721"/>
    </source>
</evidence>
<dbReference type="SUPFAM" id="SSF53474">
    <property type="entry name" value="alpha/beta-Hydrolases"/>
    <property type="match status" value="1"/>
</dbReference>
<evidence type="ECO:0000259" key="10">
    <source>
        <dbReference type="Pfam" id="PF19283"/>
    </source>
</evidence>
<evidence type="ECO:0000313" key="11">
    <source>
        <dbReference type="EMBL" id="PIA16967.1"/>
    </source>
</evidence>
<evidence type="ECO:0000259" key="9">
    <source>
        <dbReference type="Pfam" id="PF00326"/>
    </source>
</evidence>
<dbReference type="PANTHER" id="PTHR42776">
    <property type="entry name" value="SERINE PEPTIDASE S9 FAMILY MEMBER"/>
    <property type="match status" value="1"/>
</dbReference>
<dbReference type="Pfam" id="PF19283">
    <property type="entry name" value="APEH_N"/>
    <property type="match status" value="1"/>
</dbReference>
<dbReference type="Pfam" id="PF00326">
    <property type="entry name" value="Peptidase_S9"/>
    <property type="match status" value="1"/>
</dbReference>
<evidence type="ECO:0000256" key="8">
    <source>
        <dbReference type="ARBA" id="ARBA00032829"/>
    </source>
</evidence>
<keyword evidence="6" id="KW-0963">Cytoplasm</keyword>
<gene>
    <name evidence="11" type="ORF">COEREDRAFT_80705</name>
</gene>
<dbReference type="GO" id="GO:0005737">
    <property type="term" value="C:cytoplasm"/>
    <property type="evidence" value="ECO:0007669"/>
    <property type="project" value="UniProtKB-SubCell"/>
</dbReference>
<dbReference type="OrthoDB" id="43744at2759"/>
<evidence type="ECO:0000256" key="3">
    <source>
        <dbReference type="ARBA" id="ARBA00010040"/>
    </source>
</evidence>
<feature type="domain" description="Acylamino-acid-releasing enzyme N-terminal" evidence="10">
    <location>
        <begin position="45"/>
        <end position="491"/>
    </location>
</feature>
<evidence type="ECO:0000256" key="2">
    <source>
        <dbReference type="ARBA" id="ARBA00004496"/>
    </source>
</evidence>
<evidence type="ECO:0000256" key="7">
    <source>
        <dbReference type="ARBA" id="ARBA00022801"/>
    </source>
</evidence>
<dbReference type="GO" id="GO:0008242">
    <property type="term" value="F:omega peptidase activity"/>
    <property type="evidence" value="ECO:0007669"/>
    <property type="project" value="UniProtKB-EC"/>
</dbReference>
<dbReference type="InterPro" id="IPR001375">
    <property type="entry name" value="Peptidase_S9_cat"/>
</dbReference>
<accession>A0A2G5BE31</accession>
<dbReference type="GO" id="GO:0006508">
    <property type="term" value="P:proteolysis"/>
    <property type="evidence" value="ECO:0007669"/>
    <property type="project" value="InterPro"/>
</dbReference>
<dbReference type="GO" id="GO:0004252">
    <property type="term" value="F:serine-type endopeptidase activity"/>
    <property type="evidence" value="ECO:0007669"/>
    <property type="project" value="TreeGrafter"/>
</dbReference>
<organism evidence="11 12">
    <name type="scientific">Coemansia reversa (strain ATCC 12441 / NRRL 1564)</name>
    <dbReference type="NCBI Taxonomy" id="763665"/>
    <lineage>
        <taxon>Eukaryota</taxon>
        <taxon>Fungi</taxon>
        <taxon>Fungi incertae sedis</taxon>
        <taxon>Zoopagomycota</taxon>
        <taxon>Kickxellomycotina</taxon>
        <taxon>Kickxellomycetes</taxon>
        <taxon>Kickxellales</taxon>
        <taxon>Kickxellaceae</taxon>
        <taxon>Coemansia</taxon>
    </lineage>
</organism>
<comment type="subcellular location">
    <subcellularLocation>
        <location evidence="2">Cytoplasm</location>
    </subcellularLocation>
</comment>
<dbReference type="InterPro" id="IPR029058">
    <property type="entry name" value="AB_hydrolase_fold"/>
</dbReference>
<evidence type="ECO:0000256" key="6">
    <source>
        <dbReference type="ARBA" id="ARBA00022490"/>
    </source>
</evidence>
<keyword evidence="12" id="KW-1185">Reference proteome</keyword>
<dbReference type="EC" id="3.4.19.1" evidence="5"/>
<dbReference type="Gene3D" id="3.40.50.1820">
    <property type="entry name" value="alpha/beta hydrolase"/>
    <property type="match status" value="1"/>
</dbReference>
<dbReference type="STRING" id="763665.A0A2G5BE31"/>
<proteinExistence type="inferred from homology"/>
<feature type="domain" description="Peptidase S9 prolyl oligopeptidase catalytic" evidence="9">
    <location>
        <begin position="561"/>
        <end position="774"/>
    </location>
</feature>
<dbReference type="PANTHER" id="PTHR42776:SF4">
    <property type="entry name" value="ACYLAMINO-ACID-RELEASING ENZYME"/>
    <property type="match status" value="1"/>
</dbReference>
<dbReference type="Proteomes" id="UP000242474">
    <property type="component" value="Unassembled WGS sequence"/>
</dbReference>
<evidence type="ECO:0000256" key="5">
    <source>
        <dbReference type="ARBA" id="ARBA00012917"/>
    </source>
</evidence>
<dbReference type="SUPFAM" id="SSF50993">
    <property type="entry name" value="Peptidase/esterase 'gauge' domain"/>
    <property type="match status" value="1"/>
</dbReference>
<comment type="catalytic activity">
    <reaction evidence="1">
        <text>Cleavage of an N-acetyl or N-formyl amino acid from the N-terminus of a polypeptide.</text>
        <dbReference type="EC" id="3.4.19.1"/>
    </reaction>
</comment>
<reference evidence="11 12" key="1">
    <citation type="journal article" date="2015" name="Genome Biol. Evol.">
        <title>Phylogenomic analyses indicate that early fungi evolved digesting cell walls of algal ancestors of land plants.</title>
        <authorList>
            <person name="Chang Y."/>
            <person name="Wang S."/>
            <person name="Sekimoto S."/>
            <person name="Aerts A.L."/>
            <person name="Choi C."/>
            <person name="Clum A."/>
            <person name="LaButti K.M."/>
            <person name="Lindquist E.A."/>
            <person name="Yee Ngan C."/>
            <person name="Ohm R.A."/>
            <person name="Salamov A.A."/>
            <person name="Grigoriev I.V."/>
            <person name="Spatafora J.W."/>
            <person name="Berbee M.L."/>
        </authorList>
    </citation>
    <scope>NUCLEOTIDE SEQUENCE [LARGE SCALE GENOMIC DNA]</scope>
    <source>
        <strain evidence="11 12">NRRL 1564</strain>
    </source>
</reference>
<comment type="similarity">
    <text evidence="3">Belongs to the peptidase S9C family.</text>
</comment>
<evidence type="ECO:0000313" key="12">
    <source>
        <dbReference type="Proteomes" id="UP000242474"/>
    </source>
</evidence>